<name>A0A0R1J8L3_9LACO</name>
<evidence type="ECO:0000256" key="1">
    <source>
        <dbReference type="SAM" id="Phobius"/>
    </source>
</evidence>
<evidence type="ECO:0000313" key="2">
    <source>
        <dbReference type="EMBL" id="KRK64330.1"/>
    </source>
</evidence>
<gene>
    <name evidence="2" type="ORF">FC72_GL000496</name>
</gene>
<dbReference type="OrthoDB" id="2299488at2"/>
<keyword evidence="1" id="KW-0472">Membrane</keyword>
<proteinExistence type="predicted"/>
<keyword evidence="3" id="KW-1185">Reference proteome</keyword>
<feature type="transmembrane region" description="Helical" evidence="1">
    <location>
        <begin position="6"/>
        <end position="27"/>
    </location>
</feature>
<keyword evidence="1" id="KW-1133">Transmembrane helix</keyword>
<dbReference type="PATRIC" id="fig|1423811.3.peg.499"/>
<protein>
    <submittedName>
        <fullName evidence="2">Uncharacterized protein</fullName>
    </submittedName>
</protein>
<dbReference type="AlphaFoldDB" id="A0A0R1J8L3"/>
<accession>A0A0R1J8L3</accession>
<organism evidence="2 3">
    <name type="scientific">Companilactobacillus tucceti DSM 20183</name>
    <dbReference type="NCBI Taxonomy" id="1423811"/>
    <lineage>
        <taxon>Bacteria</taxon>
        <taxon>Bacillati</taxon>
        <taxon>Bacillota</taxon>
        <taxon>Bacilli</taxon>
        <taxon>Lactobacillales</taxon>
        <taxon>Lactobacillaceae</taxon>
        <taxon>Companilactobacillus</taxon>
    </lineage>
</organism>
<sequence length="66" mass="7617">MKLAIETIIFDAMFTAIFSSVATYLFIKFKTLKGILKNTTDFYGFEKEDTAGNENFRTNIYSKTKK</sequence>
<comment type="caution">
    <text evidence="2">The sequence shown here is derived from an EMBL/GenBank/DDBJ whole genome shotgun (WGS) entry which is preliminary data.</text>
</comment>
<evidence type="ECO:0000313" key="3">
    <source>
        <dbReference type="Proteomes" id="UP000050929"/>
    </source>
</evidence>
<dbReference type="Proteomes" id="UP000050929">
    <property type="component" value="Unassembled WGS sequence"/>
</dbReference>
<keyword evidence="1" id="KW-0812">Transmembrane</keyword>
<dbReference type="EMBL" id="AZDG01000013">
    <property type="protein sequence ID" value="KRK64330.1"/>
    <property type="molecule type" value="Genomic_DNA"/>
</dbReference>
<reference evidence="2 3" key="1">
    <citation type="journal article" date="2015" name="Genome Announc.">
        <title>Expanding the biotechnology potential of lactobacilli through comparative genomics of 213 strains and associated genera.</title>
        <authorList>
            <person name="Sun Z."/>
            <person name="Harris H.M."/>
            <person name="McCann A."/>
            <person name="Guo C."/>
            <person name="Argimon S."/>
            <person name="Zhang W."/>
            <person name="Yang X."/>
            <person name="Jeffery I.B."/>
            <person name="Cooney J.C."/>
            <person name="Kagawa T.F."/>
            <person name="Liu W."/>
            <person name="Song Y."/>
            <person name="Salvetti E."/>
            <person name="Wrobel A."/>
            <person name="Rasinkangas P."/>
            <person name="Parkhill J."/>
            <person name="Rea M.C."/>
            <person name="O'Sullivan O."/>
            <person name="Ritari J."/>
            <person name="Douillard F.P."/>
            <person name="Paul Ross R."/>
            <person name="Yang R."/>
            <person name="Briner A.E."/>
            <person name="Felis G.E."/>
            <person name="de Vos W.M."/>
            <person name="Barrangou R."/>
            <person name="Klaenhammer T.R."/>
            <person name="Caufield P.W."/>
            <person name="Cui Y."/>
            <person name="Zhang H."/>
            <person name="O'Toole P.W."/>
        </authorList>
    </citation>
    <scope>NUCLEOTIDE SEQUENCE [LARGE SCALE GENOMIC DNA]</scope>
    <source>
        <strain evidence="2 3">DSM 20183</strain>
    </source>
</reference>
<dbReference type="RefSeq" id="WP_057766050.1">
    <property type="nucleotide sequence ID" value="NZ_AZDG01000013.1"/>
</dbReference>